<proteinExistence type="predicted"/>
<organism evidence="2 3">
    <name type="scientific">Portunus trituberculatus</name>
    <name type="common">Swimming crab</name>
    <name type="synonym">Neptunus trituberculatus</name>
    <dbReference type="NCBI Taxonomy" id="210409"/>
    <lineage>
        <taxon>Eukaryota</taxon>
        <taxon>Metazoa</taxon>
        <taxon>Ecdysozoa</taxon>
        <taxon>Arthropoda</taxon>
        <taxon>Crustacea</taxon>
        <taxon>Multicrustacea</taxon>
        <taxon>Malacostraca</taxon>
        <taxon>Eumalacostraca</taxon>
        <taxon>Eucarida</taxon>
        <taxon>Decapoda</taxon>
        <taxon>Pleocyemata</taxon>
        <taxon>Brachyura</taxon>
        <taxon>Eubrachyura</taxon>
        <taxon>Portunoidea</taxon>
        <taxon>Portunidae</taxon>
        <taxon>Portuninae</taxon>
        <taxon>Portunus</taxon>
    </lineage>
</organism>
<gene>
    <name evidence="2" type="ORF">E2C01_046959</name>
</gene>
<protein>
    <submittedName>
        <fullName evidence="2">Uncharacterized protein</fullName>
    </submittedName>
</protein>
<comment type="caution">
    <text evidence="2">The sequence shown here is derived from an EMBL/GenBank/DDBJ whole genome shotgun (WGS) entry which is preliminary data.</text>
</comment>
<dbReference type="AlphaFoldDB" id="A0A5B7G6M3"/>
<reference evidence="2 3" key="1">
    <citation type="submission" date="2019-05" db="EMBL/GenBank/DDBJ databases">
        <title>Another draft genome of Portunus trituberculatus and its Hox gene families provides insights of decapod evolution.</title>
        <authorList>
            <person name="Jeong J.-H."/>
            <person name="Song I."/>
            <person name="Kim S."/>
            <person name="Choi T."/>
            <person name="Kim D."/>
            <person name="Ryu S."/>
            <person name="Kim W."/>
        </authorList>
    </citation>
    <scope>NUCLEOTIDE SEQUENCE [LARGE SCALE GENOMIC DNA]</scope>
    <source>
        <tissue evidence="2">Muscle</tissue>
    </source>
</reference>
<name>A0A5B7G6M3_PORTR</name>
<feature type="compositionally biased region" description="Basic and acidic residues" evidence="1">
    <location>
        <begin position="1"/>
        <end position="12"/>
    </location>
</feature>
<accession>A0A5B7G6M3</accession>
<evidence type="ECO:0000256" key="1">
    <source>
        <dbReference type="SAM" id="MobiDB-lite"/>
    </source>
</evidence>
<evidence type="ECO:0000313" key="2">
    <source>
        <dbReference type="EMBL" id="MPC53075.1"/>
    </source>
</evidence>
<feature type="region of interest" description="Disordered" evidence="1">
    <location>
        <begin position="1"/>
        <end position="22"/>
    </location>
</feature>
<keyword evidence="3" id="KW-1185">Reference proteome</keyword>
<dbReference type="Proteomes" id="UP000324222">
    <property type="component" value="Unassembled WGS sequence"/>
</dbReference>
<evidence type="ECO:0000313" key="3">
    <source>
        <dbReference type="Proteomes" id="UP000324222"/>
    </source>
</evidence>
<sequence>MTGRQDTQREGGSKASPGNYLLHPTQLQVDMAAQEEVKMEAARKRAPKKAGRGAGEHCAEHRKDLNYGWPAGLMVPGVHACRAAKRYAGRTGPHKEEKCRGDIHY</sequence>
<dbReference type="EMBL" id="VSRR010011365">
    <property type="protein sequence ID" value="MPC53075.1"/>
    <property type="molecule type" value="Genomic_DNA"/>
</dbReference>